<dbReference type="Gene3D" id="1.10.10.1320">
    <property type="entry name" value="Anti-sigma factor, zinc-finger domain"/>
    <property type="match status" value="1"/>
</dbReference>
<dbReference type="InterPro" id="IPR027383">
    <property type="entry name" value="Znf_put"/>
</dbReference>
<keyword evidence="8" id="KW-1185">Reference proteome</keyword>
<feature type="region of interest" description="Disordered" evidence="5">
    <location>
        <begin position="175"/>
        <end position="200"/>
    </location>
</feature>
<reference evidence="7 8" key="1">
    <citation type="submission" date="2021-03" db="EMBL/GenBank/DDBJ databases">
        <authorList>
            <person name="Kim M.K."/>
        </authorList>
    </citation>
    <scope>NUCLEOTIDE SEQUENCE [LARGE SCALE GENOMIC DNA]</scope>
    <source>
        <strain evidence="7 8">BT442</strain>
    </source>
</reference>
<sequence length="391" mass="40206">MSPADSPFAPLPAPGPHPATAELRAYAAGTLAPGHEHRIEAHILDCERCADLVDGFSMSDAATTDQAVAELRTRLQARIGQEEPAPVAGGWAWPRIAAAAALVAAVGGGIWMLEQPPTTPPPTIARQEVVAPVPAPATAPAPTPEPAPPVPAEVAAVPQAKPAPKPTADYAAVTLPRQTRRGLASPPIQANRSEEESADYAVLSEKKATADAPVAVEAEAPTASAPPASSASASGAIAAAPARKSEALSGRIAADSTGLNKNLLMASRAMKAKAKTAADDAAPAVVPNTPMPAAPTLSPAPVGGTPALRDYLRREASQFVPEINNLRISGTVRIRFIVEADGKLSNIKVARGMRKDYDDEALRLVCEGPAWQPGIAGGKRAPLPMEVTVPF</sequence>
<dbReference type="InterPro" id="IPR006260">
    <property type="entry name" value="TonB/TolA_C"/>
</dbReference>
<accession>A0ABS3QAW3</accession>
<protein>
    <submittedName>
        <fullName evidence="7">TonB family protein</fullName>
    </submittedName>
</protein>
<dbReference type="SUPFAM" id="SSF74653">
    <property type="entry name" value="TolA/TonB C-terminal domain"/>
    <property type="match status" value="1"/>
</dbReference>
<keyword evidence="3" id="KW-1133">Transmembrane helix</keyword>
<dbReference type="Pfam" id="PF13490">
    <property type="entry name" value="zf-HC2"/>
    <property type="match status" value="1"/>
</dbReference>
<evidence type="ECO:0000256" key="5">
    <source>
        <dbReference type="SAM" id="MobiDB-lite"/>
    </source>
</evidence>
<dbReference type="Proteomes" id="UP000664369">
    <property type="component" value="Unassembled WGS sequence"/>
</dbReference>
<dbReference type="EMBL" id="JAGETZ010000002">
    <property type="protein sequence ID" value="MBO2008372.1"/>
    <property type="molecule type" value="Genomic_DNA"/>
</dbReference>
<feature type="domain" description="TonB C-terminal" evidence="6">
    <location>
        <begin position="304"/>
        <end position="391"/>
    </location>
</feature>
<dbReference type="InterPro" id="IPR041916">
    <property type="entry name" value="Anti_sigma_zinc_sf"/>
</dbReference>
<evidence type="ECO:0000256" key="3">
    <source>
        <dbReference type="ARBA" id="ARBA00022989"/>
    </source>
</evidence>
<comment type="subcellular location">
    <subcellularLocation>
        <location evidence="1">Membrane</location>
        <topology evidence="1">Single-pass membrane protein</topology>
    </subcellularLocation>
</comment>
<evidence type="ECO:0000256" key="2">
    <source>
        <dbReference type="ARBA" id="ARBA00022692"/>
    </source>
</evidence>
<dbReference type="Pfam" id="PF03544">
    <property type="entry name" value="TonB_C"/>
    <property type="match status" value="1"/>
</dbReference>
<proteinExistence type="predicted"/>
<dbReference type="Gene3D" id="3.30.1150.10">
    <property type="match status" value="1"/>
</dbReference>
<evidence type="ECO:0000256" key="1">
    <source>
        <dbReference type="ARBA" id="ARBA00004167"/>
    </source>
</evidence>
<dbReference type="RefSeq" id="WP_208173908.1">
    <property type="nucleotide sequence ID" value="NZ_JAGETZ010000002.1"/>
</dbReference>
<evidence type="ECO:0000259" key="6">
    <source>
        <dbReference type="PROSITE" id="PS52015"/>
    </source>
</evidence>
<organism evidence="7 8">
    <name type="scientific">Hymenobacter negativus</name>
    <dbReference type="NCBI Taxonomy" id="2795026"/>
    <lineage>
        <taxon>Bacteria</taxon>
        <taxon>Pseudomonadati</taxon>
        <taxon>Bacteroidota</taxon>
        <taxon>Cytophagia</taxon>
        <taxon>Cytophagales</taxon>
        <taxon>Hymenobacteraceae</taxon>
        <taxon>Hymenobacter</taxon>
    </lineage>
</organism>
<gene>
    <name evidence="7" type="ORF">J4E00_04860</name>
</gene>
<dbReference type="PROSITE" id="PS52015">
    <property type="entry name" value="TONB_CTD"/>
    <property type="match status" value="1"/>
</dbReference>
<dbReference type="NCBIfam" id="TIGR01352">
    <property type="entry name" value="tonB_Cterm"/>
    <property type="match status" value="1"/>
</dbReference>
<comment type="caution">
    <text evidence="7">The sequence shown here is derived from an EMBL/GenBank/DDBJ whole genome shotgun (WGS) entry which is preliminary data.</text>
</comment>
<evidence type="ECO:0000256" key="4">
    <source>
        <dbReference type="ARBA" id="ARBA00023136"/>
    </source>
</evidence>
<name>A0ABS3QAW3_9BACT</name>
<evidence type="ECO:0000313" key="8">
    <source>
        <dbReference type="Proteomes" id="UP000664369"/>
    </source>
</evidence>
<dbReference type="InterPro" id="IPR037682">
    <property type="entry name" value="TonB_C"/>
</dbReference>
<evidence type="ECO:0000313" key="7">
    <source>
        <dbReference type="EMBL" id="MBO2008372.1"/>
    </source>
</evidence>
<keyword evidence="2" id="KW-0812">Transmembrane</keyword>
<keyword evidence="4" id="KW-0472">Membrane</keyword>